<keyword evidence="7" id="KW-1185">Reference proteome</keyword>
<dbReference type="Proteomes" id="UP001559025">
    <property type="component" value="Unassembled WGS sequence"/>
</dbReference>
<sequence>MRPSLESLRVLEMCVAAGSFAAAADRLYLSPAAVSLRIRTLETELGQALFMRVGRRVVPTPAATALASRVRGALNDIADALDTFQAATPALRVTAPPTFVSRWLAPRLSGYAALGRPSIELDVSSDVREPNTFDVAIRTGRGGWAGLEEHPLMPVDVTPMVAPELLGTRTLSTPEDLAHFELLPHPDWEHWFSEAKSRPPRDLRFVGVDYQIFELSAHAALEGRGVALLSPALFRPFLAEGRLVAPFSTVLSGPEWYFALMREGDSRPAPQDFCSWLGDQARNAA</sequence>
<dbReference type="InterPro" id="IPR036390">
    <property type="entry name" value="WH_DNA-bd_sf"/>
</dbReference>
<dbReference type="SUPFAM" id="SSF46785">
    <property type="entry name" value="Winged helix' DNA-binding domain"/>
    <property type="match status" value="1"/>
</dbReference>
<dbReference type="PANTHER" id="PTHR30537:SF79">
    <property type="entry name" value="TRANSCRIPTIONAL REGULATOR-RELATED"/>
    <property type="match status" value="1"/>
</dbReference>
<accession>A0ABV3WVP4</accession>
<dbReference type="Gene3D" id="1.10.10.10">
    <property type="entry name" value="Winged helix-like DNA-binding domain superfamily/Winged helix DNA-binding domain"/>
    <property type="match status" value="1"/>
</dbReference>
<feature type="domain" description="HTH lysR-type" evidence="5">
    <location>
        <begin position="3"/>
        <end position="60"/>
    </location>
</feature>
<comment type="similarity">
    <text evidence="1">Belongs to the LysR transcriptional regulatory family.</text>
</comment>
<dbReference type="RefSeq" id="WP_368803291.1">
    <property type="nucleotide sequence ID" value="NZ_JAZHFV010000003.1"/>
</dbReference>
<dbReference type="EMBL" id="JAZHFV010000003">
    <property type="protein sequence ID" value="MEX4008129.1"/>
    <property type="molecule type" value="Genomic_DNA"/>
</dbReference>
<evidence type="ECO:0000256" key="3">
    <source>
        <dbReference type="ARBA" id="ARBA00023125"/>
    </source>
</evidence>
<dbReference type="InterPro" id="IPR005119">
    <property type="entry name" value="LysR_subst-bd"/>
</dbReference>
<dbReference type="InterPro" id="IPR036388">
    <property type="entry name" value="WH-like_DNA-bd_sf"/>
</dbReference>
<dbReference type="CDD" id="cd08432">
    <property type="entry name" value="PBP2_GcdR_TrpI_HvrB_AmpR_like"/>
    <property type="match status" value="1"/>
</dbReference>
<dbReference type="PROSITE" id="PS50931">
    <property type="entry name" value="HTH_LYSR"/>
    <property type="match status" value="1"/>
</dbReference>
<evidence type="ECO:0000313" key="7">
    <source>
        <dbReference type="Proteomes" id="UP001559025"/>
    </source>
</evidence>
<evidence type="ECO:0000256" key="4">
    <source>
        <dbReference type="ARBA" id="ARBA00023163"/>
    </source>
</evidence>
<dbReference type="Pfam" id="PF00126">
    <property type="entry name" value="HTH_1"/>
    <property type="match status" value="1"/>
</dbReference>
<keyword evidence="4" id="KW-0804">Transcription</keyword>
<evidence type="ECO:0000256" key="2">
    <source>
        <dbReference type="ARBA" id="ARBA00023015"/>
    </source>
</evidence>
<organism evidence="6 7">
    <name type="scientific">Neoaquamicrobium sediminum</name>
    <dbReference type="NCBI Taxonomy" id="1849104"/>
    <lineage>
        <taxon>Bacteria</taxon>
        <taxon>Pseudomonadati</taxon>
        <taxon>Pseudomonadota</taxon>
        <taxon>Alphaproteobacteria</taxon>
        <taxon>Hyphomicrobiales</taxon>
        <taxon>Phyllobacteriaceae</taxon>
        <taxon>Neoaquamicrobium</taxon>
    </lineage>
</organism>
<keyword evidence="2" id="KW-0805">Transcription regulation</keyword>
<name>A0ABV3WVP4_9HYPH</name>
<gene>
    <name evidence="6" type="ORF">V1479_12495</name>
</gene>
<keyword evidence="3" id="KW-0238">DNA-binding</keyword>
<dbReference type="InterPro" id="IPR000847">
    <property type="entry name" value="LysR_HTH_N"/>
</dbReference>
<evidence type="ECO:0000256" key="1">
    <source>
        <dbReference type="ARBA" id="ARBA00009437"/>
    </source>
</evidence>
<proteinExistence type="inferred from homology"/>
<dbReference type="PRINTS" id="PR00039">
    <property type="entry name" value="HTHLYSR"/>
</dbReference>
<dbReference type="PANTHER" id="PTHR30537">
    <property type="entry name" value="HTH-TYPE TRANSCRIPTIONAL REGULATOR"/>
    <property type="match status" value="1"/>
</dbReference>
<evidence type="ECO:0000259" key="5">
    <source>
        <dbReference type="PROSITE" id="PS50931"/>
    </source>
</evidence>
<dbReference type="InterPro" id="IPR058163">
    <property type="entry name" value="LysR-type_TF_proteobact-type"/>
</dbReference>
<protein>
    <submittedName>
        <fullName evidence="6">LysR substrate-binding domain-containing protein</fullName>
    </submittedName>
</protein>
<dbReference type="Pfam" id="PF03466">
    <property type="entry name" value="LysR_substrate"/>
    <property type="match status" value="1"/>
</dbReference>
<dbReference type="SUPFAM" id="SSF53850">
    <property type="entry name" value="Periplasmic binding protein-like II"/>
    <property type="match status" value="1"/>
</dbReference>
<reference evidence="6 7" key="1">
    <citation type="submission" date="2024-01" db="EMBL/GenBank/DDBJ databases">
        <title>New evidence supports the origin of RcGTA from prophage.</title>
        <authorList>
            <person name="Xu Y."/>
            <person name="Liu B."/>
            <person name="Chen F."/>
        </authorList>
    </citation>
    <scope>NUCLEOTIDE SEQUENCE [LARGE SCALE GENOMIC DNA]</scope>
    <source>
        <strain evidence="6 7">CBW1107-2</strain>
    </source>
</reference>
<comment type="caution">
    <text evidence="6">The sequence shown here is derived from an EMBL/GenBank/DDBJ whole genome shotgun (WGS) entry which is preliminary data.</text>
</comment>
<evidence type="ECO:0000313" key="6">
    <source>
        <dbReference type="EMBL" id="MEX4008129.1"/>
    </source>
</evidence>
<dbReference type="Gene3D" id="3.40.190.10">
    <property type="entry name" value="Periplasmic binding protein-like II"/>
    <property type="match status" value="2"/>
</dbReference>